<gene>
    <name evidence="1" type="ORF">IX84_29685</name>
</gene>
<dbReference type="EMBL" id="JPOS01000093">
    <property type="protein sequence ID" value="KGE85070.1"/>
    <property type="molecule type" value="Genomic_DNA"/>
</dbReference>
<comment type="caution">
    <text evidence="1">The sequence shown here is derived from an EMBL/GenBank/DDBJ whole genome shotgun (WGS) entry which is preliminary data.</text>
</comment>
<dbReference type="AlphaFoldDB" id="A0A098RYS1"/>
<keyword evidence="2" id="KW-1185">Reference proteome</keyword>
<protein>
    <recommendedName>
        <fullName evidence="3">pEK499-p136 HEPN domain-containing protein</fullName>
    </recommendedName>
</protein>
<accession>A0A098RYS1</accession>
<proteinExistence type="predicted"/>
<organism evidence="1 2">
    <name type="scientific">Phaeodactylibacter xiamenensis</name>
    <dbReference type="NCBI Taxonomy" id="1524460"/>
    <lineage>
        <taxon>Bacteria</taxon>
        <taxon>Pseudomonadati</taxon>
        <taxon>Bacteroidota</taxon>
        <taxon>Saprospiria</taxon>
        <taxon>Saprospirales</taxon>
        <taxon>Haliscomenobacteraceae</taxon>
        <taxon>Phaeodactylibacter</taxon>
    </lineage>
</organism>
<name>A0A098RYS1_9BACT</name>
<evidence type="ECO:0008006" key="3">
    <source>
        <dbReference type="Google" id="ProtNLM"/>
    </source>
</evidence>
<evidence type="ECO:0000313" key="2">
    <source>
        <dbReference type="Proteomes" id="UP000029736"/>
    </source>
</evidence>
<dbReference type="Proteomes" id="UP000029736">
    <property type="component" value="Unassembled WGS sequence"/>
</dbReference>
<evidence type="ECO:0000313" key="1">
    <source>
        <dbReference type="EMBL" id="KGE85070.1"/>
    </source>
</evidence>
<sequence length="176" mass="20592">MKYAINLYQASSEIPTFMTMAKRSETSLLSLIQRLQHALQEHPNQSLAEFWNTHSDVPPSQAQLLTPAFLQQQLYGQIARPWERLKRNKPKKSVLKKMMATDWADFEILNLHPSLSRKPMTLSFVLELLRNAISHDKVRWDKDLNATFSDWDSNKLRFSLPALIRFMEAFEAFRQS</sequence>
<reference evidence="1 2" key="1">
    <citation type="journal article" date="2014" name="Int. J. Syst. Evol. Microbiol.">
        <title>Phaeodactylibacter xiamenensis gen. nov., sp. nov., a member of the family Saprospiraceae isolated from the marine alga Phaeodactylum tricornutum.</title>
        <authorList>
            <person name="Chen Z.Jr."/>
            <person name="Lei X."/>
            <person name="Lai Q."/>
            <person name="Li Y."/>
            <person name="Zhang B."/>
            <person name="Zhang J."/>
            <person name="Zhang H."/>
            <person name="Yang L."/>
            <person name="Zheng W."/>
            <person name="Tian Y."/>
            <person name="Yu Z."/>
            <person name="Xu H.Jr."/>
            <person name="Zheng T."/>
        </authorList>
    </citation>
    <scope>NUCLEOTIDE SEQUENCE [LARGE SCALE GENOMIC DNA]</scope>
    <source>
        <strain evidence="1 2">KD52</strain>
    </source>
</reference>